<gene>
    <name evidence="10" type="ORF">HIV01_016850</name>
</gene>
<dbReference type="EC" id="2.6.1.42" evidence="6"/>
<evidence type="ECO:0000313" key="10">
    <source>
        <dbReference type="EMBL" id="QSX74799.1"/>
    </source>
</evidence>
<comment type="catalytic activity">
    <reaction evidence="7">
        <text>L-valine + 2-oxoglutarate = 3-methyl-2-oxobutanoate + L-glutamate</text>
        <dbReference type="Rhea" id="RHEA:24813"/>
        <dbReference type="ChEBI" id="CHEBI:11851"/>
        <dbReference type="ChEBI" id="CHEBI:16810"/>
        <dbReference type="ChEBI" id="CHEBI:29985"/>
        <dbReference type="ChEBI" id="CHEBI:57762"/>
        <dbReference type="EC" id="2.6.1.42"/>
    </reaction>
</comment>
<evidence type="ECO:0000256" key="5">
    <source>
        <dbReference type="ARBA" id="ARBA00009320"/>
    </source>
</evidence>
<evidence type="ECO:0000256" key="8">
    <source>
        <dbReference type="ARBA" id="ARBA00048798"/>
    </source>
</evidence>
<dbReference type="Gene3D" id="3.30.470.10">
    <property type="match status" value="1"/>
</dbReference>
<dbReference type="EMBL" id="CP071517">
    <property type="protein sequence ID" value="QSX74799.1"/>
    <property type="molecule type" value="Genomic_DNA"/>
</dbReference>
<dbReference type="CDD" id="cd00449">
    <property type="entry name" value="PLPDE_IV"/>
    <property type="match status" value="1"/>
</dbReference>
<dbReference type="InterPro" id="IPR043131">
    <property type="entry name" value="BCAT-like_N"/>
</dbReference>
<sequence>MSMTVTESQQGVRQRATAMPMQLLDGTRLDDARRRPTSTDTPMLWFDGELASADSLQAPLTTHAMHYGTGVFEGIRSYATRNGAAVFRLPEHLQRMRKGAELLGLDFDVERAFEATLETLRANDHRDAYIRPLAWFGTGSIGLDVSHLSQHFMVATMAQRVHLAGDRTRLTVSPWRRNPASALPPLKLCGGYVNSILAKREAKSRGFDEALFVDDDGNVVECTGANVFMVRNGQVTAVEHRDALPGITRDTLIKLSGAESRTVTHHELLDADEVFVCGTAAETAPISVLDRREFGDNPVTRELSALYARVVRGEEPAHAGWLTAV</sequence>
<proteinExistence type="inferred from homology"/>
<evidence type="ECO:0000256" key="7">
    <source>
        <dbReference type="ARBA" id="ARBA00048212"/>
    </source>
</evidence>
<dbReference type="InterPro" id="IPR043132">
    <property type="entry name" value="BCAT-like_C"/>
</dbReference>
<dbReference type="InterPro" id="IPR001544">
    <property type="entry name" value="Aminotrans_IV"/>
</dbReference>
<protein>
    <recommendedName>
        <fullName evidence="6">branched-chain-amino-acid transaminase</fullName>
        <ecNumber evidence="6">2.6.1.42</ecNumber>
    </recommendedName>
</protein>
<dbReference type="GO" id="GO:0008483">
    <property type="term" value="F:transaminase activity"/>
    <property type="evidence" value="ECO:0007669"/>
    <property type="project" value="UniProtKB-KW"/>
</dbReference>
<keyword evidence="11" id="KW-1185">Reference proteome</keyword>
<dbReference type="InterPro" id="IPR036038">
    <property type="entry name" value="Aminotransferase-like"/>
</dbReference>
<comment type="catalytic activity">
    <reaction evidence="9">
        <text>L-leucine + 2-oxoglutarate = 4-methyl-2-oxopentanoate + L-glutamate</text>
        <dbReference type="Rhea" id="RHEA:18321"/>
        <dbReference type="ChEBI" id="CHEBI:16810"/>
        <dbReference type="ChEBI" id="CHEBI:17865"/>
        <dbReference type="ChEBI" id="CHEBI:29985"/>
        <dbReference type="ChEBI" id="CHEBI:57427"/>
        <dbReference type="EC" id="2.6.1.42"/>
    </reaction>
</comment>
<reference evidence="10 11" key="1">
    <citation type="submission" date="2021-02" db="EMBL/GenBank/DDBJ databases">
        <title>Lysobacter arenosi sp. nov., isolated from soil of gangwondo yeongwol, south Korea.</title>
        <authorList>
            <person name="Kim K.R."/>
            <person name="Kim K.H."/>
            <person name="Jeon C.O."/>
        </authorList>
    </citation>
    <scope>NUCLEOTIDE SEQUENCE [LARGE SCALE GENOMIC DNA]</scope>
    <source>
        <strain evidence="10 11">R7</strain>
    </source>
</reference>
<dbReference type="Gene3D" id="3.20.10.10">
    <property type="entry name" value="D-amino Acid Aminotransferase, subunit A, domain 2"/>
    <property type="match status" value="1"/>
</dbReference>
<keyword evidence="10" id="KW-0808">Transferase</keyword>
<keyword evidence="10" id="KW-0032">Aminotransferase</keyword>
<name>A0ABX7R9P8_9GAMM</name>
<organism evidence="10 11">
    <name type="scientific">Lysobacter arenosi</name>
    <dbReference type="NCBI Taxonomy" id="2795387"/>
    <lineage>
        <taxon>Bacteria</taxon>
        <taxon>Pseudomonadati</taxon>
        <taxon>Pseudomonadota</taxon>
        <taxon>Gammaproteobacteria</taxon>
        <taxon>Lysobacterales</taxon>
        <taxon>Lysobacteraceae</taxon>
        <taxon>Lysobacter</taxon>
    </lineage>
</organism>
<evidence type="ECO:0000256" key="1">
    <source>
        <dbReference type="ARBA" id="ARBA00003109"/>
    </source>
</evidence>
<comment type="pathway">
    <text evidence="3">Amino-acid biosynthesis; L-valine biosynthesis; L-valine from pyruvate: step 4/4.</text>
</comment>
<dbReference type="Proteomes" id="UP000663400">
    <property type="component" value="Chromosome"/>
</dbReference>
<evidence type="ECO:0000256" key="2">
    <source>
        <dbReference type="ARBA" id="ARBA00004824"/>
    </source>
</evidence>
<dbReference type="Pfam" id="PF01063">
    <property type="entry name" value="Aminotran_4"/>
    <property type="match status" value="1"/>
</dbReference>
<evidence type="ECO:0000256" key="4">
    <source>
        <dbReference type="ARBA" id="ARBA00005072"/>
    </source>
</evidence>
<comment type="catalytic activity">
    <reaction evidence="8">
        <text>L-isoleucine + 2-oxoglutarate = (S)-3-methyl-2-oxopentanoate + L-glutamate</text>
        <dbReference type="Rhea" id="RHEA:24801"/>
        <dbReference type="ChEBI" id="CHEBI:16810"/>
        <dbReference type="ChEBI" id="CHEBI:29985"/>
        <dbReference type="ChEBI" id="CHEBI:35146"/>
        <dbReference type="ChEBI" id="CHEBI:58045"/>
        <dbReference type="EC" id="2.6.1.42"/>
    </reaction>
</comment>
<evidence type="ECO:0000256" key="9">
    <source>
        <dbReference type="ARBA" id="ARBA00049229"/>
    </source>
</evidence>
<comment type="pathway">
    <text evidence="2">Amino-acid biosynthesis; L-isoleucine biosynthesis; L-isoleucine from 2-oxobutanoate: step 4/4.</text>
</comment>
<dbReference type="PANTHER" id="PTHR42743">
    <property type="entry name" value="AMINO-ACID AMINOTRANSFERASE"/>
    <property type="match status" value="1"/>
</dbReference>
<comment type="function">
    <text evidence="1">Acts on leucine, isoleucine and valine.</text>
</comment>
<dbReference type="SUPFAM" id="SSF56752">
    <property type="entry name" value="D-aminoacid aminotransferase-like PLP-dependent enzymes"/>
    <property type="match status" value="1"/>
</dbReference>
<evidence type="ECO:0000313" key="11">
    <source>
        <dbReference type="Proteomes" id="UP000663400"/>
    </source>
</evidence>
<comment type="similarity">
    <text evidence="5">Belongs to the class-IV pyridoxal-phosphate-dependent aminotransferase family.</text>
</comment>
<dbReference type="PANTHER" id="PTHR42743:SF11">
    <property type="entry name" value="AMINODEOXYCHORISMATE LYASE"/>
    <property type="match status" value="1"/>
</dbReference>
<comment type="pathway">
    <text evidence="4">Amino-acid biosynthesis; L-leucine biosynthesis; L-leucine from 3-methyl-2-oxobutanoate: step 4/4.</text>
</comment>
<evidence type="ECO:0000256" key="3">
    <source>
        <dbReference type="ARBA" id="ARBA00004931"/>
    </source>
</evidence>
<evidence type="ECO:0000256" key="6">
    <source>
        <dbReference type="ARBA" id="ARBA00013053"/>
    </source>
</evidence>
<accession>A0ABX7R9P8</accession>
<dbReference type="InterPro" id="IPR050571">
    <property type="entry name" value="Class-IV_PLP-Dep_Aminotrnsfr"/>
</dbReference>